<keyword evidence="8" id="KW-1185">Reference proteome</keyword>
<comment type="similarity">
    <text evidence="1">Belongs to the HIBADH-related family.</text>
</comment>
<dbReference type="PANTHER" id="PTHR43060">
    <property type="entry name" value="3-HYDROXYISOBUTYRATE DEHYDROGENASE-LIKE 1, MITOCHONDRIAL-RELATED"/>
    <property type="match status" value="1"/>
</dbReference>
<evidence type="ECO:0000256" key="4">
    <source>
        <dbReference type="PIRSR" id="PIRSR000103-1"/>
    </source>
</evidence>
<dbReference type="SUPFAM" id="SSF48179">
    <property type="entry name" value="6-phosphogluconate dehydrogenase C-terminal domain-like"/>
    <property type="match status" value="1"/>
</dbReference>
<comment type="caution">
    <text evidence="7">The sequence shown here is derived from an EMBL/GenBank/DDBJ whole genome shotgun (WGS) entry which is preliminary data.</text>
</comment>
<keyword evidence="2" id="KW-0560">Oxidoreductase</keyword>
<dbReference type="Gene3D" id="3.40.50.720">
    <property type="entry name" value="NAD(P)-binding Rossmann-like Domain"/>
    <property type="match status" value="1"/>
</dbReference>
<keyword evidence="3" id="KW-0520">NAD</keyword>
<dbReference type="Pfam" id="PF14833">
    <property type="entry name" value="NAD_binding_11"/>
    <property type="match status" value="1"/>
</dbReference>
<dbReference type="SUPFAM" id="SSF51735">
    <property type="entry name" value="NAD(P)-binding Rossmann-fold domains"/>
    <property type="match status" value="1"/>
</dbReference>
<evidence type="ECO:0000313" key="8">
    <source>
        <dbReference type="Proteomes" id="UP000248689"/>
    </source>
</evidence>
<dbReference type="OrthoDB" id="9786703at2"/>
<evidence type="ECO:0000256" key="3">
    <source>
        <dbReference type="ARBA" id="ARBA00023027"/>
    </source>
</evidence>
<dbReference type="GO" id="GO:0016491">
    <property type="term" value="F:oxidoreductase activity"/>
    <property type="evidence" value="ECO:0007669"/>
    <property type="project" value="UniProtKB-KW"/>
</dbReference>
<dbReference type="Proteomes" id="UP000248689">
    <property type="component" value="Unassembled WGS sequence"/>
</dbReference>
<dbReference type="GO" id="GO:0051287">
    <property type="term" value="F:NAD binding"/>
    <property type="evidence" value="ECO:0007669"/>
    <property type="project" value="InterPro"/>
</dbReference>
<dbReference type="Pfam" id="PF03446">
    <property type="entry name" value="NAD_binding_2"/>
    <property type="match status" value="1"/>
</dbReference>
<dbReference type="PANTHER" id="PTHR43060:SF15">
    <property type="entry name" value="3-HYDROXYISOBUTYRATE DEHYDROGENASE-LIKE 1, MITOCHONDRIAL-RELATED"/>
    <property type="match status" value="1"/>
</dbReference>
<dbReference type="GO" id="GO:0016054">
    <property type="term" value="P:organic acid catabolic process"/>
    <property type="evidence" value="ECO:0007669"/>
    <property type="project" value="UniProtKB-ARBA"/>
</dbReference>
<feature type="domain" description="6-phosphogluconate dehydrogenase NADP-binding" evidence="5">
    <location>
        <begin position="3"/>
        <end position="163"/>
    </location>
</feature>
<dbReference type="PIRSF" id="PIRSF000103">
    <property type="entry name" value="HIBADH"/>
    <property type="match status" value="1"/>
</dbReference>
<dbReference type="InterPro" id="IPR036291">
    <property type="entry name" value="NAD(P)-bd_dom_sf"/>
</dbReference>
<evidence type="ECO:0000256" key="1">
    <source>
        <dbReference type="ARBA" id="ARBA00009080"/>
    </source>
</evidence>
<dbReference type="InterPro" id="IPR002204">
    <property type="entry name" value="3-OH-isobutyrate_DH-rel_CS"/>
</dbReference>
<dbReference type="RefSeq" id="WP_111750439.1">
    <property type="nucleotide sequence ID" value="NZ_PTPX01000017.1"/>
</dbReference>
<gene>
    <name evidence="7" type="ORF">C5N92_08545</name>
</gene>
<dbReference type="InterPro" id="IPR006115">
    <property type="entry name" value="6PGDH_NADP-bd"/>
</dbReference>
<dbReference type="InterPro" id="IPR015815">
    <property type="entry name" value="HIBADH-related"/>
</dbReference>
<evidence type="ECO:0000259" key="5">
    <source>
        <dbReference type="Pfam" id="PF03446"/>
    </source>
</evidence>
<feature type="active site" evidence="4">
    <location>
        <position position="173"/>
    </location>
</feature>
<dbReference type="AlphaFoldDB" id="A0A328BYU8"/>
<reference evidence="8" key="1">
    <citation type="submission" date="2018-02" db="EMBL/GenBank/DDBJ databases">
        <title>Glaesserella australis sp. nov., isolated from the lungs of pigs.</title>
        <authorList>
            <person name="Turni C."/>
            <person name="Christensen H."/>
        </authorList>
    </citation>
    <scope>NUCLEOTIDE SEQUENCE [LARGE SCALE GENOMIC DNA]</scope>
    <source>
        <strain evidence="8">HS4635</strain>
    </source>
</reference>
<feature type="domain" description="3-hydroxyisobutyrate dehydrogenase-like NAD-binding" evidence="6">
    <location>
        <begin position="167"/>
        <end position="286"/>
    </location>
</feature>
<dbReference type="InterPro" id="IPR029154">
    <property type="entry name" value="HIBADH-like_NADP-bd"/>
</dbReference>
<dbReference type="GO" id="GO:0050661">
    <property type="term" value="F:NADP binding"/>
    <property type="evidence" value="ECO:0007669"/>
    <property type="project" value="InterPro"/>
</dbReference>
<evidence type="ECO:0000313" key="7">
    <source>
        <dbReference type="EMBL" id="RAL18262.1"/>
    </source>
</evidence>
<organism evidence="7 8">
    <name type="scientific">Glaesserella australis</name>
    <dbReference type="NCBI Taxonomy" id="2094024"/>
    <lineage>
        <taxon>Bacteria</taxon>
        <taxon>Pseudomonadati</taxon>
        <taxon>Pseudomonadota</taxon>
        <taxon>Gammaproteobacteria</taxon>
        <taxon>Pasteurellales</taxon>
        <taxon>Pasteurellaceae</taxon>
        <taxon>Glaesserella</taxon>
    </lineage>
</organism>
<accession>A0A328BYU8</accession>
<dbReference type="PROSITE" id="PS00895">
    <property type="entry name" value="3_HYDROXYISOBUT_DH"/>
    <property type="match status" value="1"/>
</dbReference>
<proteinExistence type="inferred from homology"/>
<dbReference type="InterPro" id="IPR013328">
    <property type="entry name" value="6PGD_dom2"/>
</dbReference>
<protein>
    <submittedName>
        <fullName evidence="7">NAD(P)-dependent oxidoreductase</fullName>
    </submittedName>
</protein>
<evidence type="ECO:0000256" key="2">
    <source>
        <dbReference type="ARBA" id="ARBA00023002"/>
    </source>
</evidence>
<sequence>MKTIAFLGLGAMGSRMASRLVQAGFKVKVWNRSPNAAQPLLQQGASWAETPKQAAENADFVIAMVRDNEASAQVWLDQETGALYGMKAGAIAIESSTLTYQWIQQLAVKFAENQTALLEAPVSGTRPHAEMGQLVYLVAGEQEIFEQAKPILVVMGKTAEQVIGQIGSGALAKLATNTLMGVQVAVVAELITLLKHQHSDVPAILNAVSNTSAWSGVVQMAANSMLSENFAPLFPVELLTKDLAYTLQAAKQAESAPVITQTHQLFNQAIAQGYGDLQMSAVVKVLEK</sequence>
<name>A0A328BYU8_9PAST</name>
<evidence type="ECO:0000259" key="6">
    <source>
        <dbReference type="Pfam" id="PF14833"/>
    </source>
</evidence>
<dbReference type="Gene3D" id="1.10.1040.10">
    <property type="entry name" value="N-(1-d-carboxylethyl)-l-norvaline Dehydrogenase, domain 2"/>
    <property type="match status" value="1"/>
</dbReference>
<dbReference type="EMBL" id="PTPX01000017">
    <property type="protein sequence ID" value="RAL18262.1"/>
    <property type="molecule type" value="Genomic_DNA"/>
</dbReference>
<dbReference type="InterPro" id="IPR008927">
    <property type="entry name" value="6-PGluconate_DH-like_C_sf"/>
</dbReference>